<keyword evidence="1" id="KW-0472">Membrane</keyword>
<keyword evidence="1" id="KW-0812">Transmembrane</keyword>
<accession>A0ABW4HN72</accession>
<dbReference type="RefSeq" id="WP_379595919.1">
    <property type="nucleotide sequence ID" value="NZ_JBHUDE010000008.1"/>
</dbReference>
<keyword evidence="3" id="KW-1185">Reference proteome</keyword>
<feature type="transmembrane region" description="Helical" evidence="1">
    <location>
        <begin position="78"/>
        <end position="94"/>
    </location>
</feature>
<name>A0ABW4HN72_9BACI</name>
<keyword evidence="1" id="KW-1133">Transmembrane helix</keyword>
<dbReference type="Proteomes" id="UP001597221">
    <property type="component" value="Unassembled WGS sequence"/>
</dbReference>
<feature type="transmembrane region" description="Helical" evidence="1">
    <location>
        <begin position="7"/>
        <end position="27"/>
    </location>
</feature>
<evidence type="ECO:0000313" key="2">
    <source>
        <dbReference type="EMBL" id="MFD1606532.1"/>
    </source>
</evidence>
<organism evidence="2 3">
    <name type="scientific">Oceanobacillus luteolus</name>
    <dbReference type="NCBI Taxonomy" id="1274358"/>
    <lineage>
        <taxon>Bacteria</taxon>
        <taxon>Bacillati</taxon>
        <taxon>Bacillota</taxon>
        <taxon>Bacilli</taxon>
        <taxon>Bacillales</taxon>
        <taxon>Bacillaceae</taxon>
        <taxon>Oceanobacillus</taxon>
    </lineage>
</organism>
<dbReference type="EMBL" id="JBHUDE010000008">
    <property type="protein sequence ID" value="MFD1606532.1"/>
    <property type="molecule type" value="Genomic_DNA"/>
</dbReference>
<feature type="transmembrane region" description="Helical" evidence="1">
    <location>
        <begin position="33"/>
        <end position="57"/>
    </location>
</feature>
<evidence type="ECO:0000313" key="3">
    <source>
        <dbReference type="Proteomes" id="UP001597221"/>
    </source>
</evidence>
<evidence type="ECO:0000256" key="1">
    <source>
        <dbReference type="SAM" id="Phobius"/>
    </source>
</evidence>
<sequence>MKYSTANWFAFIFFVIGAVPVATYFYLDAKDAIISFLPVIVKPVGVTMFFAACFLLLASMMASRTQEKQIKKAHFQKASVILILLVSMRVIAHFL</sequence>
<reference evidence="3" key="1">
    <citation type="journal article" date="2019" name="Int. J. Syst. Evol. Microbiol.">
        <title>The Global Catalogue of Microorganisms (GCM) 10K type strain sequencing project: providing services to taxonomists for standard genome sequencing and annotation.</title>
        <authorList>
            <consortium name="The Broad Institute Genomics Platform"/>
            <consortium name="The Broad Institute Genome Sequencing Center for Infectious Disease"/>
            <person name="Wu L."/>
            <person name="Ma J."/>
        </authorList>
    </citation>
    <scope>NUCLEOTIDE SEQUENCE [LARGE SCALE GENOMIC DNA]</scope>
    <source>
        <strain evidence="3">CGMCC 1.12376</strain>
    </source>
</reference>
<protein>
    <recommendedName>
        <fullName evidence="4">DUF1648 domain-containing protein</fullName>
    </recommendedName>
</protein>
<comment type="caution">
    <text evidence="2">The sequence shown here is derived from an EMBL/GenBank/DDBJ whole genome shotgun (WGS) entry which is preliminary data.</text>
</comment>
<proteinExistence type="predicted"/>
<gene>
    <name evidence="2" type="ORF">ACFSBH_02490</name>
</gene>
<evidence type="ECO:0008006" key="4">
    <source>
        <dbReference type="Google" id="ProtNLM"/>
    </source>
</evidence>